<feature type="region of interest" description="Disordered" evidence="5">
    <location>
        <begin position="238"/>
        <end position="294"/>
    </location>
</feature>
<feature type="region of interest" description="Disordered" evidence="5">
    <location>
        <begin position="320"/>
        <end position="366"/>
    </location>
</feature>
<dbReference type="PANTHER" id="PTHR10652:SF0">
    <property type="entry name" value="ADENYLYL CYCLASE-ASSOCIATED PROTEIN"/>
    <property type="match status" value="1"/>
</dbReference>
<dbReference type="SUPFAM" id="SSF101278">
    <property type="entry name" value="N-terminal domain of adenylylcyclase associated protein, CAP"/>
    <property type="match status" value="1"/>
</dbReference>
<comment type="similarity">
    <text evidence="1 4">Belongs to the CAP family.</text>
</comment>
<dbReference type="Pfam" id="PF21938">
    <property type="entry name" value="CAP_N"/>
    <property type="match status" value="1"/>
</dbReference>
<dbReference type="GO" id="GO:0003779">
    <property type="term" value="F:actin binding"/>
    <property type="evidence" value="ECO:0007669"/>
    <property type="project" value="InterPro"/>
</dbReference>
<evidence type="ECO:0000256" key="4">
    <source>
        <dbReference type="RuleBase" id="RU000647"/>
    </source>
</evidence>
<dbReference type="GO" id="GO:0008179">
    <property type="term" value="F:adenylate cyclase binding"/>
    <property type="evidence" value="ECO:0007669"/>
    <property type="project" value="TreeGrafter"/>
</dbReference>
<dbReference type="PANTHER" id="PTHR10652">
    <property type="entry name" value="ADENYLYL CYCLASE-ASSOCIATED PROTEIN"/>
    <property type="match status" value="1"/>
</dbReference>
<dbReference type="InterPro" id="IPR036223">
    <property type="entry name" value="CAP_C_sf"/>
</dbReference>
<feature type="compositionally biased region" description="Polar residues" evidence="5">
    <location>
        <begin position="31"/>
        <end position="60"/>
    </location>
</feature>
<dbReference type="Gene3D" id="1.25.40.330">
    <property type="entry name" value="Adenylate cyclase-associated CAP, N-terminal domain"/>
    <property type="match status" value="1"/>
</dbReference>
<gene>
    <name evidence="7" type="primary">MPUL0A13740</name>
    <name evidence="7" type="ORF">METSCH_A13740</name>
</gene>
<accession>A0A4P6XLA2</accession>
<feature type="compositionally biased region" description="Pro residues" evidence="5">
    <location>
        <begin position="275"/>
        <end position="285"/>
    </location>
</feature>
<dbReference type="InterPro" id="IPR017901">
    <property type="entry name" value="C-CAP_CF_C-like"/>
</dbReference>
<evidence type="ECO:0000256" key="1">
    <source>
        <dbReference type="ARBA" id="ARBA00007659"/>
    </source>
</evidence>
<evidence type="ECO:0000313" key="8">
    <source>
        <dbReference type="Proteomes" id="UP000292447"/>
    </source>
</evidence>
<feature type="compositionally biased region" description="Basic and acidic residues" evidence="5">
    <location>
        <begin position="320"/>
        <end position="332"/>
    </location>
</feature>
<dbReference type="GO" id="GO:0019933">
    <property type="term" value="P:cAMP-mediated signaling"/>
    <property type="evidence" value="ECO:0007669"/>
    <property type="project" value="TreeGrafter"/>
</dbReference>
<dbReference type="InterPro" id="IPR053950">
    <property type="entry name" value="CAP_N"/>
</dbReference>
<feature type="domain" description="C-CAP/cofactor C-like" evidence="6">
    <location>
        <begin position="363"/>
        <end position="498"/>
    </location>
</feature>
<dbReference type="GO" id="GO:0007015">
    <property type="term" value="P:actin filament organization"/>
    <property type="evidence" value="ECO:0007669"/>
    <property type="project" value="TreeGrafter"/>
</dbReference>
<dbReference type="STRING" id="2163413.A0A4P6XLA2"/>
<dbReference type="Gene3D" id="2.160.20.70">
    <property type="match status" value="1"/>
</dbReference>
<keyword evidence="8" id="KW-1185">Reference proteome</keyword>
<dbReference type="PROSITE" id="PS51329">
    <property type="entry name" value="C_CAP_COFACTOR_C"/>
    <property type="match status" value="1"/>
</dbReference>
<organism evidence="7 8">
    <name type="scientific">Metschnikowia aff. pulcherrima</name>
    <dbReference type="NCBI Taxonomy" id="2163413"/>
    <lineage>
        <taxon>Eukaryota</taxon>
        <taxon>Fungi</taxon>
        <taxon>Dikarya</taxon>
        <taxon>Ascomycota</taxon>
        <taxon>Saccharomycotina</taxon>
        <taxon>Pichiomycetes</taxon>
        <taxon>Metschnikowiaceae</taxon>
        <taxon>Metschnikowia</taxon>
    </lineage>
</organism>
<proteinExistence type="inferred from homology"/>
<evidence type="ECO:0000259" key="6">
    <source>
        <dbReference type="PROSITE" id="PS51329"/>
    </source>
</evidence>
<dbReference type="FunFam" id="1.25.40.330:FF:000001">
    <property type="entry name" value="Adenylyl cyclase-associated protein"/>
    <property type="match status" value="1"/>
</dbReference>
<dbReference type="InterPro" id="IPR016098">
    <property type="entry name" value="CAP/MinC_C"/>
</dbReference>
<dbReference type="AlphaFoldDB" id="A0A4P6XLA2"/>
<dbReference type="SMART" id="SM00673">
    <property type="entry name" value="CARP"/>
    <property type="match status" value="2"/>
</dbReference>
<evidence type="ECO:0000256" key="3">
    <source>
        <dbReference type="ARBA" id="ARBA00072052"/>
    </source>
</evidence>
<evidence type="ECO:0000256" key="5">
    <source>
        <dbReference type="SAM" id="MobiDB-lite"/>
    </source>
</evidence>
<dbReference type="InterPro" id="IPR013912">
    <property type="entry name" value="Adenylate_cyclase-assoc_CAP_C"/>
</dbReference>
<name>A0A4P6XLA2_9ASCO</name>
<protein>
    <recommendedName>
        <fullName evidence="3 4">Adenylyl cyclase-associated protein</fullName>
    </recommendedName>
</protein>
<dbReference type="Proteomes" id="UP000292447">
    <property type="component" value="Chromosome I"/>
</dbReference>
<dbReference type="Pfam" id="PF08603">
    <property type="entry name" value="CAP_C"/>
    <property type="match status" value="1"/>
</dbReference>
<evidence type="ECO:0000256" key="2">
    <source>
        <dbReference type="ARBA" id="ARBA00054756"/>
    </source>
</evidence>
<reference evidence="8" key="1">
    <citation type="submission" date="2019-03" db="EMBL/GenBank/DDBJ databases">
        <title>Snf2 controls pulcherriminic acid biosynthesis and connects pigmentation and antifungal activity of the yeast Metschnikowia pulcherrima.</title>
        <authorList>
            <person name="Gore-Lloyd D."/>
            <person name="Sumann I."/>
            <person name="Brachmann A.O."/>
            <person name="Schneeberger K."/>
            <person name="Ortiz-Merino R.A."/>
            <person name="Moreno-Beltran M."/>
            <person name="Schlaefli M."/>
            <person name="Kirner P."/>
            <person name="Santos Kron A."/>
            <person name="Wolfe K.H."/>
            <person name="Piel J."/>
            <person name="Ahrens C.H."/>
            <person name="Henk D."/>
            <person name="Freimoser F.M."/>
        </authorList>
    </citation>
    <scope>NUCLEOTIDE SEQUENCE [LARGE SCALE GENOMIC DNA]</scope>
    <source>
        <strain evidence="8">APC 1.2</strain>
    </source>
</reference>
<dbReference type="InterPro" id="IPR001837">
    <property type="entry name" value="Adenylate_cyclase-assoc_CAP"/>
</dbReference>
<dbReference type="InterPro" id="IPR018106">
    <property type="entry name" value="CAP_CS_N"/>
</dbReference>
<dbReference type="SUPFAM" id="SSF69340">
    <property type="entry name" value="C-terminal domain of adenylylcyclase associated protein"/>
    <property type="match status" value="1"/>
</dbReference>
<comment type="function">
    <text evidence="2">The N-terminal domain binds to adenylyl cyclase, thereby enabling adenylyl cyclase to be activated by upstream regulatory signals, such as Ras. The C-terminal domain is required for normal cellular morphology and growth control.</text>
</comment>
<dbReference type="GO" id="GO:0005737">
    <property type="term" value="C:cytoplasm"/>
    <property type="evidence" value="ECO:0007669"/>
    <property type="project" value="TreeGrafter"/>
</dbReference>
<dbReference type="EMBL" id="CP034456">
    <property type="protein sequence ID" value="QBM86728.1"/>
    <property type="molecule type" value="Genomic_DNA"/>
</dbReference>
<dbReference type="Pfam" id="PF01213">
    <property type="entry name" value="CAP_N-CM"/>
    <property type="match status" value="1"/>
</dbReference>
<feature type="region of interest" description="Disordered" evidence="5">
    <location>
        <begin position="31"/>
        <end position="66"/>
    </location>
</feature>
<feature type="compositionally biased region" description="Polar residues" evidence="5">
    <location>
        <begin position="250"/>
        <end position="260"/>
    </location>
</feature>
<sequence length="523" mass="56465">MLEENQFNVQGYNIVNILKRLEHATSRLEEITQTQEGSYKTGTTAIGSADNQSESGSSPLEISPVPRSPEKVKFVREFEDLIKSYVEPFVELSSKIDSVVGEVAGNFKDAFVAQTRFLNIVSQTKKPDFSDPAFSEALKPMNEKIGAISATKDANRRSEFFNHLNTLSDGAPVLGWIVSETPVSFIPEIKDSAQFWANRVIKDFKDKDAVHAEWVKSFLAVFDALRTYVKEFHTTGPSWNSKGKSLKESLATSDSTSNDTKLAAPPAKGTSGGAPLPPPPPPAPPANLFEESADSGKAGGLSAVFADLNKGSDVTAGLKKVDKSQMTHKNPELRNQASLQRKATPPKKPSALSTKSNVPQKKPARKELVDGSKWIIENFTSADASEPIVIQVEKDQSVFIGKTNGVTIQIKGKGNAVSISETTKTGVVVDSLISGVDVIKSLKFGVQVTGVVPLISVDKCEEGSIYLSQESVDANSQIISSNTTALNINVLEGQDFKEIPVPEQLSHTIRNGKLVTEVVEHAG</sequence>
<dbReference type="InterPro" id="IPR036222">
    <property type="entry name" value="CAP_N_sf"/>
</dbReference>
<dbReference type="InterPro" id="IPR006599">
    <property type="entry name" value="CARP_motif"/>
</dbReference>
<dbReference type="PROSITE" id="PS01088">
    <property type="entry name" value="CAP_1"/>
    <property type="match status" value="1"/>
</dbReference>
<dbReference type="InterPro" id="IPR013992">
    <property type="entry name" value="Adenylate_cyclase-assoc_CAP_N"/>
</dbReference>
<evidence type="ECO:0000313" key="7">
    <source>
        <dbReference type="EMBL" id="QBM86728.1"/>
    </source>
</evidence>